<dbReference type="SUPFAM" id="SSF53335">
    <property type="entry name" value="S-adenosyl-L-methionine-dependent methyltransferases"/>
    <property type="match status" value="1"/>
</dbReference>
<dbReference type="InterPro" id="IPR029063">
    <property type="entry name" value="SAM-dependent_MTases_sf"/>
</dbReference>
<dbReference type="Pfam" id="PF13649">
    <property type="entry name" value="Methyltransf_25"/>
    <property type="match status" value="1"/>
</dbReference>
<dbReference type="RefSeq" id="WP_235310202.1">
    <property type="nucleotide sequence ID" value="NZ_JAKGAS010000001.1"/>
</dbReference>
<dbReference type="GO" id="GO:0008168">
    <property type="term" value="F:methyltransferase activity"/>
    <property type="evidence" value="ECO:0007669"/>
    <property type="project" value="UniProtKB-KW"/>
</dbReference>
<dbReference type="PANTHER" id="PTHR43861:SF1">
    <property type="entry name" value="TRANS-ACONITATE 2-METHYLTRANSFERASE"/>
    <property type="match status" value="1"/>
</dbReference>
<protein>
    <submittedName>
        <fullName evidence="4">Class I SAM-dependent methyltransferase</fullName>
    </submittedName>
</protein>
<dbReference type="CDD" id="cd02440">
    <property type="entry name" value="AdoMet_MTases"/>
    <property type="match status" value="1"/>
</dbReference>
<dbReference type="Proteomes" id="UP001521137">
    <property type="component" value="Unassembled WGS sequence"/>
</dbReference>
<comment type="caution">
    <text evidence="4">The sequence shown here is derived from an EMBL/GenBank/DDBJ whole genome shotgun (WGS) entry which is preliminary data.</text>
</comment>
<evidence type="ECO:0000313" key="5">
    <source>
        <dbReference type="Proteomes" id="UP001521137"/>
    </source>
</evidence>
<dbReference type="PANTHER" id="PTHR43861">
    <property type="entry name" value="TRANS-ACONITATE 2-METHYLTRANSFERASE-RELATED"/>
    <property type="match status" value="1"/>
</dbReference>
<proteinExistence type="predicted"/>
<feature type="domain" description="Methyltransferase" evidence="3">
    <location>
        <begin position="45"/>
        <end position="135"/>
    </location>
</feature>
<keyword evidence="5" id="KW-1185">Reference proteome</keyword>
<dbReference type="GO" id="GO:0032259">
    <property type="term" value="P:methylation"/>
    <property type="evidence" value="ECO:0007669"/>
    <property type="project" value="UniProtKB-KW"/>
</dbReference>
<evidence type="ECO:0000259" key="3">
    <source>
        <dbReference type="Pfam" id="PF13649"/>
    </source>
</evidence>
<name>A0ABS9D4P7_9ALTE</name>
<keyword evidence="1 4" id="KW-0489">Methyltransferase</keyword>
<organism evidence="4 5">
    <name type="scientific">Paraglaciecola algarum</name>
    <dbReference type="NCBI Taxonomy" id="3050085"/>
    <lineage>
        <taxon>Bacteria</taxon>
        <taxon>Pseudomonadati</taxon>
        <taxon>Pseudomonadota</taxon>
        <taxon>Gammaproteobacteria</taxon>
        <taxon>Alteromonadales</taxon>
        <taxon>Alteromonadaceae</taxon>
        <taxon>Paraglaciecola</taxon>
    </lineage>
</organism>
<evidence type="ECO:0000256" key="2">
    <source>
        <dbReference type="ARBA" id="ARBA00022679"/>
    </source>
</evidence>
<accession>A0ABS9D4P7</accession>
<dbReference type="EMBL" id="JAKGAS010000001">
    <property type="protein sequence ID" value="MCF2946676.1"/>
    <property type="molecule type" value="Genomic_DNA"/>
</dbReference>
<dbReference type="Gene3D" id="3.40.50.150">
    <property type="entry name" value="Vaccinia Virus protein VP39"/>
    <property type="match status" value="1"/>
</dbReference>
<reference evidence="4 5" key="1">
    <citation type="submission" date="2022-01" db="EMBL/GenBank/DDBJ databases">
        <title>Paraglaciecola sp. G1-23.</title>
        <authorList>
            <person name="Jin M.S."/>
            <person name="Han D.M."/>
            <person name="Kim H.M."/>
            <person name="Jeon C.O."/>
        </authorList>
    </citation>
    <scope>NUCLEOTIDE SEQUENCE [LARGE SCALE GENOMIC DNA]</scope>
    <source>
        <strain evidence="4 5">G1-23</strain>
    </source>
</reference>
<dbReference type="Gene3D" id="2.20.130.10">
    <property type="entry name" value="CAC2371-like domains"/>
    <property type="match status" value="1"/>
</dbReference>
<gene>
    <name evidence="4" type="ORF">L0668_01030</name>
</gene>
<dbReference type="InterPro" id="IPR041698">
    <property type="entry name" value="Methyltransf_25"/>
</dbReference>
<sequence length="247" mass="28254">MATNALYTDLSDYYDLMCIDIDYLSQSKCIQRFHQLFGSNGKTHLDLACGTGPHMRHFIDLGYQSSGLDINQPMLDLAQTRCPEADFSLQDMSDFTVSAPLDLVTCFLYSLHYNQNIEKIQSCIKSVYEALANNGVFCFNLVDKTKIDNTLFVKHTTQQQGNKFTFSSAWQYSGEGDKQSLKIRIEKETGFQTQVWQDEHSMVALQFDMLITLLSPYFDVNVFEHDYEKIMPYTSHSGNAIFVCVKI</sequence>
<evidence type="ECO:0000256" key="1">
    <source>
        <dbReference type="ARBA" id="ARBA00022603"/>
    </source>
</evidence>
<evidence type="ECO:0000313" key="4">
    <source>
        <dbReference type="EMBL" id="MCF2946676.1"/>
    </source>
</evidence>
<keyword evidence="2" id="KW-0808">Transferase</keyword>